<proteinExistence type="predicted"/>
<feature type="compositionally biased region" description="Basic and acidic residues" evidence="1">
    <location>
        <begin position="328"/>
        <end position="340"/>
    </location>
</feature>
<comment type="caution">
    <text evidence="2">The sequence shown here is derived from an EMBL/GenBank/DDBJ whole genome shotgun (WGS) entry which is preliminary data.</text>
</comment>
<feature type="compositionally biased region" description="Acidic residues" evidence="1">
    <location>
        <begin position="341"/>
        <end position="354"/>
    </location>
</feature>
<name>A0ABT7F9T6_9RHOB</name>
<feature type="compositionally biased region" description="Acidic residues" evidence="1">
    <location>
        <begin position="313"/>
        <end position="323"/>
    </location>
</feature>
<organism evidence="2 3">
    <name type="scientific">Sedimentitalea xiamensis</name>
    <dbReference type="NCBI Taxonomy" id="3050037"/>
    <lineage>
        <taxon>Bacteria</taxon>
        <taxon>Pseudomonadati</taxon>
        <taxon>Pseudomonadota</taxon>
        <taxon>Alphaproteobacteria</taxon>
        <taxon>Rhodobacterales</taxon>
        <taxon>Paracoccaceae</taxon>
        <taxon>Sedimentitalea</taxon>
    </lineage>
</organism>
<feature type="region of interest" description="Disordered" evidence="1">
    <location>
        <begin position="502"/>
        <end position="658"/>
    </location>
</feature>
<feature type="compositionally biased region" description="Basic and acidic residues" evidence="1">
    <location>
        <begin position="355"/>
        <end position="365"/>
    </location>
</feature>
<feature type="compositionally biased region" description="Basic and acidic residues" evidence="1">
    <location>
        <begin position="622"/>
        <end position="632"/>
    </location>
</feature>
<feature type="region of interest" description="Disordered" evidence="1">
    <location>
        <begin position="136"/>
        <end position="159"/>
    </location>
</feature>
<evidence type="ECO:0000313" key="2">
    <source>
        <dbReference type="EMBL" id="MDK3071878.1"/>
    </source>
</evidence>
<evidence type="ECO:0008006" key="4">
    <source>
        <dbReference type="Google" id="ProtNLM"/>
    </source>
</evidence>
<reference evidence="2 3" key="1">
    <citation type="submission" date="2023-05" db="EMBL/GenBank/DDBJ databases">
        <title>Sedimentitalea sp. nov. JM2-8.</title>
        <authorList>
            <person name="Huang J."/>
        </authorList>
    </citation>
    <scope>NUCLEOTIDE SEQUENCE [LARGE SCALE GENOMIC DNA]</scope>
    <source>
        <strain evidence="2 3">JM2-8</strain>
    </source>
</reference>
<feature type="compositionally biased region" description="Basic and acidic residues" evidence="1">
    <location>
        <begin position="559"/>
        <end position="568"/>
    </location>
</feature>
<gene>
    <name evidence="2" type="ORF">QO034_02035</name>
</gene>
<feature type="compositionally biased region" description="Basic and acidic residues" evidence="1">
    <location>
        <begin position="85"/>
        <end position="100"/>
    </location>
</feature>
<feature type="region of interest" description="Disordered" evidence="1">
    <location>
        <begin position="85"/>
        <end position="123"/>
    </location>
</feature>
<feature type="compositionally biased region" description="Basic and acidic residues" evidence="1">
    <location>
        <begin position="527"/>
        <end position="547"/>
    </location>
</feature>
<dbReference type="PROSITE" id="PS51257">
    <property type="entry name" value="PROKAR_LIPOPROTEIN"/>
    <property type="match status" value="1"/>
</dbReference>
<dbReference type="Proteomes" id="UP001227126">
    <property type="component" value="Unassembled WGS sequence"/>
</dbReference>
<evidence type="ECO:0000313" key="3">
    <source>
        <dbReference type="Proteomes" id="UP001227126"/>
    </source>
</evidence>
<feature type="region of interest" description="Disordered" evidence="1">
    <location>
        <begin position="277"/>
        <end position="482"/>
    </location>
</feature>
<feature type="compositionally biased region" description="Low complexity" evidence="1">
    <location>
        <begin position="404"/>
        <end position="422"/>
    </location>
</feature>
<keyword evidence="3" id="KW-1185">Reference proteome</keyword>
<evidence type="ECO:0000256" key="1">
    <source>
        <dbReference type="SAM" id="MobiDB-lite"/>
    </source>
</evidence>
<dbReference type="EMBL" id="JASNJE010000002">
    <property type="protein sequence ID" value="MDK3071878.1"/>
    <property type="molecule type" value="Genomic_DNA"/>
</dbReference>
<protein>
    <recommendedName>
        <fullName evidence="4">Chemotaxis protein CheA</fullName>
    </recommendedName>
</protein>
<feature type="compositionally biased region" description="Acidic residues" evidence="1">
    <location>
        <begin position="375"/>
        <end position="386"/>
    </location>
</feature>
<sequence>MIQNNKILTVSYGTFSCTLEGFDDSFDTMKAIAEYFRDLASDDRYFGAEPPVPDAEMLTRIAQREISRKVEAHRLDGGGFVLRANEARDREPDKAAERADGTVTADPVPQTDLSQEPAAPPATAMNAESVALAADGSMTWDDPDPSDTAQNTEAETPEQACEDVAEIDVPEEHPFELAAFDSNDDEETEAVIDETTRGPSLAEAMAREDGEIPEAEPYEPPAAEVEGIAAKLARIRAVVSRSEMSLPTKTTVATEDSDDVVAENVRPIPQDDVFATGMTLSEPEYAPPTGAEDDQLNETTQEAGVLPAATAEPEPEDEPEESMQDILNRLDKALANRSEDLEYAQDDFASDVPDDMDKISEERDGGLVSVALSADSEEAEALEEDEPSRSGSECGFAENPLQKTDTPPTTEPEGLPEGTQETVFFGPPEPEEQETASEPADNDSCFLTRATQQDARTENAPTLEDSGENIAPREESGLRPHLLKLKRCDFEAALAADDFDDADREQKAAADSDLLSESGVPAPEATDTEKPERDADRPTLADDRSEFDLDANPASEPDTDNHALLKEADDTEDPDLDRLLAAVGSRLEDPENASTHETYNHLRGAIAATEAENSEAAPMTEKSPEDAYRDDLASVVRPRRPTASGKGSDRSPSDNRPAPLQLVADQRVDIDHAAAHSGPVRPRRIATEIQKVAEDGSAIDGNFHEFAAEMGATELPELLEAAAAYLVYVEGRAQFSRPQVMNKVRQIKKTTYNREDGLRSFGRLVRDGKIEKTGGGRFTASGDIGFRPDEYVSG</sequence>
<accession>A0ABT7F9T6</accession>
<dbReference type="RefSeq" id="WP_284483835.1">
    <property type="nucleotide sequence ID" value="NZ_JASNJE010000002.1"/>
</dbReference>